<dbReference type="Pfam" id="PF02463">
    <property type="entry name" value="SMC_N"/>
    <property type="match status" value="1"/>
</dbReference>
<dbReference type="AlphaFoldDB" id="G7VH95"/>
<dbReference type="Gene3D" id="3.40.50.300">
    <property type="entry name" value="P-loop containing nucleotide triphosphate hydrolases"/>
    <property type="match status" value="2"/>
</dbReference>
<reference evidence="4 5" key="1">
    <citation type="journal article" date="2012" name="J. Bacteriol.">
        <title>Complete genome sequence of strain 1860, a crenarchaeon of the genus pyrobaculum able to grow with various electron acceptors.</title>
        <authorList>
            <person name="Mardanov A.V."/>
            <person name="Gumerov V.M."/>
            <person name="Slobodkina G.B."/>
            <person name="Beletsky A.V."/>
            <person name="Bonch-Osmolovskaya E.A."/>
            <person name="Ravin N.V."/>
            <person name="Skryabin K.G."/>
        </authorList>
    </citation>
    <scope>NUCLEOTIDE SEQUENCE [LARGE SCALE GENOMIC DNA]</scope>
    <source>
        <strain evidence="4 5">1860</strain>
    </source>
</reference>
<feature type="domain" description="RecF/RecN/SMC N-terminal" evidence="3">
    <location>
        <begin position="4"/>
        <end position="770"/>
    </location>
</feature>
<feature type="coiled-coil region" evidence="2">
    <location>
        <begin position="313"/>
        <end position="406"/>
    </location>
</feature>
<evidence type="ECO:0000313" key="5">
    <source>
        <dbReference type="Proteomes" id="UP000005867"/>
    </source>
</evidence>
<feature type="coiled-coil region" evidence="2">
    <location>
        <begin position="175"/>
        <end position="239"/>
    </location>
</feature>
<dbReference type="eggNOG" id="arCOG00368">
    <property type="taxonomic scope" value="Archaea"/>
</dbReference>
<gene>
    <name evidence="4" type="ORF">P186_0546</name>
</gene>
<feature type="coiled-coil region" evidence="2">
    <location>
        <begin position="444"/>
        <end position="568"/>
    </location>
</feature>
<keyword evidence="5" id="KW-1185">Reference proteome</keyword>
<dbReference type="OrthoDB" id="25344at2157"/>
<dbReference type="GeneID" id="11594812"/>
<dbReference type="PANTHER" id="PTHR32114:SF2">
    <property type="entry name" value="ABC TRANSPORTER ABCH.3"/>
    <property type="match status" value="1"/>
</dbReference>
<name>G7VH95_9CREN</name>
<evidence type="ECO:0000313" key="4">
    <source>
        <dbReference type="EMBL" id="AET31998.1"/>
    </source>
</evidence>
<keyword evidence="1 2" id="KW-0175">Coiled coil</keyword>
<proteinExistence type="predicted"/>
<evidence type="ECO:0000259" key="3">
    <source>
        <dbReference type="Pfam" id="PF02463"/>
    </source>
</evidence>
<dbReference type="STRING" id="1104324.P186_0546"/>
<evidence type="ECO:0000256" key="2">
    <source>
        <dbReference type="SAM" id="Coils"/>
    </source>
</evidence>
<dbReference type="KEGG" id="pyr:P186_0546"/>
<dbReference type="HOGENOM" id="CLU_004785_0_2_2"/>
<dbReference type="BioCyc" id="PSP1104324:GJSN-536-MONOMER"/>
<dbReference type="SUPFAM" id="SSF75712">
    <property type="entry name" value="Rad50 coiled-coil Zn hook"/>
    <property type="match status" value="1"/>
</dbReference>
<organism evidence="4 5">
    <name type="scientific">Pyrobaculum ferrireducens</name>
    <dbReference type="NCBI Taxonomy" id="1104324"/>
    <lineage>
        <taxon>Archaea</taxon>
        <taxon>Thermoproteota</taxon>
        <taxon>Thermoprotei</taxon>
        <taxon>Thermoproteales</taxon>
        <taxon>Thermoproteaceae</taxon>
        <taxon>Pyrobaculum</taxon>
    </lineage>
</organism>
<dbReference type="Gene3D" id="1.10.287.510">
    <property type="entry name" value="Helix hairpin bin"/>
    <property type="match status" value="1"/>
</dbReference>
<dbReference type="SUPFAM" id="SSF52540">
    <property type="entry name" value="P-loop containing nucleoside triphosphate hydrolases"/>
    <property type="match status" value="1"/>
</dbReference>
<sequence>MWRIERIELENFRSYRGRHVIAFGDVNILWGRIGAGKTSVLYAIEYALFGRQLEVKERVARLVDLINTEAHEMSVALTMRGGDRVLRVERRLGRRGAERLLLYVDGLEVRGREAEEKLMELVGADEDVYERLVYMSHRSLEGFIYGTSQKRSIAIDRLFGIDVVDGVVRAISGVDKALMEKAEELRRRLKAYEKYREVIRRYGGIANVKSRLEGLASEVEALKSREEALSKAAEELARRRAEHLSKLRENEALLLEYYKTKSELEVLEEAAAGGEVDIAAVDRLRGALREAVEEFEHMLGGDLAERLEKAGDLEVLSATMAEAYDALVKLQRELEGQIQDARRLYEQYLARAKKLEGEEAEAGAKLKRLERSYQRFKELQRAFQSLEEARSALAEHRRRLEEVERAVAFSSALRTVAMYAAEADLKKCPVCGGPLKRDDALRVAEEVEARHGTLIKEAEALREKMRELERAVEEMEALSGDVAEYMATKTRLEELRLEREEVVKRALQAEKSVKQLEKKLERLRELLTRVDRRTISEALSKYGRALRARELRRRLRELEDALRRAGVSGEVLDLDMRWREVAEELERVYAKLSEAYRERGMLEEVVREVGEDADVLKKRLDDVLYAYGRLQDFKARLELVKVNARARLLEVAKTRFNEVFTSLYKYGDIVRVDADLEQRKGYYDFVAVTPSGDRYGISKLSDGQRLSIALALALALRDISKINLGFIIFDEPIPYVDVNIRKAFVDLVEELAKKFQIVIATQSREFAEIVKAAVPRCNLFAIEKGESSVARPVSELPQ</sequence>
<dbReference type="RefSeq" id="WP_014287826.1">
    <property type="nucleotide sequence ID" value="NC_016645.1"/>
</dbReference>
<dbReference type="PANTHER" id="PTHR32114">
    <property type="entry name" value="ABC TRANSPORTER ABCH.3"/>
    <property type="match status" value="1"/>
</dbReference>
<dbReference type="EMBL" id="CP003098">
    <property type="protein sequence ID" value="AET31998.1"/>
    <property type="molecule type" value="Genomic_DNA"/>
</dbReference>
<dbReference type="Proteomes" id="UP000005867">
    <property type="component" value="Chromosome"/>
</dbReference>
<evidence type="ECO:0000256" key="1">
    <source>
        <dbReference type="ARBA" id="ARBA00023054"/>
    </source>
</evidence>
<accession>G7VH95</accession>
<dbReference type="InterPro" id="IPR027417">
    <property type="entry name" value="P-loop_NTPase"/>
</dbReference>
<protein>
    <recommendedName>
        <fullName evidence="3">RecF/RecN/SMC N-terminal domain-containing protein</fullName>
    </recommendedName>
</protein>
<dbReference type="InterPro" id="IPR003395">
    <property type="entry name" value="RecF/RecN/SMC_N"/>
</dbReference>